<accession>A0A5B0QJF0</accession>
<name>A0A5B0QJF0_PUCGR</name>
<organism evidence="2 3">
    <name type="scientific">Puccinia graminis f. sp. tritici</name>
    <dbReference type="NCBI Taxonomy" id="56615"/>
    <lineage>
        <taxon>Eukaryota</taxon>
        <taxon>Fungi</taxon>
        <taxon>Dikarya</taxon>
        <taxon>Basidiomycota</taxon>
        <taxon>Pucciniomycotina</taxon>
        <taxon>Pucciniomycetes</taxon>
        <taxon>Pucciniales</taxon>
        <taxon>Pucciniaceae</taxon>
        <taxon>Puccinia</taxon>
    </lineage>
</organism>
<feature type="compositionally biased region" description="Polar residues" evidence="1">
    <location>
        <begin position="1"/>
        <end position="18"/>
    </location>
</feature>
<evidence type="ECO:0000256" key="1">
    <source>
        <dbReference type="SAM" id="MobiDB-lite"/>
    </source>
</evidence>
<dbReference type="AlphaFoldDB" id="A0A5B0QJF0"/>
<dbReference type="OrthoDB" id="10277101at2759"/>
<reference evidence="2 3" key="1">
    <citation type="submission" date="2019-05" db="EMBL/GenBank/DDBJ databases">
        <title>Emergence of the Ug99 lineage of the wheat stem rust pathogen through somatic hybridization.</title>
        <authorList>
            <person name="Li F."/>
            <person name="Upadhyaya N.M."/>
            <person name="Sperschneider J."/>
            <person name="Matny O."/>
            <person name="Nguyen-Phuc H."/>
            <person name="Mago R."/>
            <person name="Raley C."/>
            <person name="Miller M.E."/>
            <person name="Silverstein K.A.T."/>
            <person name="Henningsen E."/>
            <person name="Hirsch C.D."/>
            <person name="Visser B."/>
            <person name="Pretorius Z.A."/>
            <person name="Steffenson B.J."/>
            <person name="Schwessinger B."/>
            <person name="Dodds P.N."/>
            <person name="Figueroa M."/>
        </authorList>
    </citation>
    <scope>NUCLEOTIDE SEQUENCE [LARGE SCALE GENOMIC DNA]</scope>
    <source>
        <strain evidence="2">21-0</strain>
    </source>
</reference>
<comment type="caution">
    <text evidence="2">The sequence shown here is derived from an EMBL/GenBank/DDBJ whole genome shotgun (WGS) entry which is preliminary data.</text>
</comment>
<protein>
    <submittedName>
        <fullName evidence="2">Uncharacterized protein</fullName>
    </submittedName>
</protein>
<proteinExistence type="predicted"/>
<sequence length="342" mass="37994">MSSNTTTRSKGANKNSALDPQPRIKVSTPTEAETSEPAVNPTLLEGSQDSGGDESLDLISKNPELSAEALKTIADKTSIPPKKELPSDKERDHIWSKIKLAQGEGDKILANALLVAYEAMNTSGPRPVMTTRSASARPVLCISDHQSLATTATVTETEENVVYAVGAVTSHQDIGFTPYFDKNIRKLRVPIPLTIFDREWQKKALTAHMLLKPSKSSEDKAYRGLAYHDEWMQTHSTWTNNHRSFFITLRDVYNKSIFANKLLIHKANCDEIADVYGFMTAFRYNMQIRMNAFAHRLPSKDGAAVPDITVKQDVVVEQCYSIVRSHGETSWKDNHYAPGGSL</sequence>
<gene>
    <name evidence="2" type="ORF">PGT21_027205</name>
</gene>
<evidence type="ECO:0000313" key="2">
    <source>
        <dbReference type="EMBL" id="KAA1113286.1"/>
    </source>
</evidence>
<dbReference type="Proteomes" id="UP000324748">
    <property type="component" value="Unassembled WGS sequence"/>
</dbReference>
<keyword evidence="3" id="KW-1185">Reference proteome</keyword>
<evidence type="ECO:0000313" key="3">
    <source>
        <dbReference type="Proteomes" id="UP000324748"/>
    </source>
</evidence>
<dbReference type="EMBL" id="VSWC01000015">
    <property type="protein sequence ID" value="KAA1113286.1"/>
    <property type="molecule type" value="Genomic_DNA"/>
</dbReference>
<feature type="region of interest" description="Disordered" evidence="1">
    <location>
        <begin position="1"/>
        <end position="61"/>
    </location>
</feature>